<dbReference type="GO" id="GO:0008233">
    <property type="term" value="F:peptidase activity"/>
    <property type="evidence" value="ECO:0007669"/>
    <property type="project" value="UniProtKB-KW"/>
</dbReference>
<evidence type="ECO:0000256" key="1">
    <source>
        <dbReference type="ARBA" id="ARBA00011073"/>
    </source>
</evidence>
<keyword evidence="5" id="KW-1185">Reference proteome</keyword>
<keyword evidence="4" id="KW-0378">Hydrolase</keyword>
<dbReference type="Pfam" id="PF17766">
    <property type="entry name" value="fn3_6"/>
    <property type="match status" value="1"/>
</dbReference>
<accession>A0AAN8ZAL3</accession>
<dbReference type="PANTHER" id="PTHR10795">
    <property type="entry name" value="PROPROTEIN CONVERTASE SUBTILISIN/KEXIN"/>
    <property type="match status" value="1"/>
</dbReference>
<evidence type="ECO:0000313" key="4">
    <source>
        <dbReference type="EMBL" id="KAK6933089.1"/>
    </source>
</evidence>
<dbReference type="GO" id="GO:0006508">
    <property type="term" value="P:proteolysis"/>
    <property type="evidence" value="ECO:0007669"/>
    <property type="project" value="UniProtKB-KW"/>
</dbReference>
<gene>
    <name evidence="4" type="ORF">RJ641_035983</name>
</gene>
<name>A0AAN8ZAL3_9MAGN</name>
<reference evidence="4 5" key="1">
    <citation type="submission" date="2023-12" db="EMBL/GenBank/DDBJ databases">
        <title>A high-quality genome assembly for Dillenia turbinata (Dilleniales).</title>
        <authorList>
            <person name="Chanderbali A."/>
        </authorList>
    </citation>
    <scope>NUCLEOTIDE SEQUENCE [LARGE SCALE GENOMIC DNA]</scope>
    <source>
        <strain evidence="4">LSX21</strain>
        <tissue evidence="4">Leaf</tissue>
    </source>
</reference>
<dbReference type="AlphaFoldDB" id="A0AAN8ZAL3"/>
<comment type="similarity">
    <text evidence="1">Belongs to the peptidase S8 family.</text>
</comment>
<protein>
    <submittedName>
        <fullName evidence="4">Subtilisin-like protease, fibronectin type-III domain</fullName>
    </submittedName>
</protein>
<dbReference type="InterPro" id="IPR045051">
    <property type="entry name" value="SBT"/>
</dbReference>
<sequence length="192" mass="21378">MNASNNNVAEFAYGADHINPSKGVNPGLAYDADESDCVNFLWRQGYSTDMLRLVSGDNSVCSYTKSTSLEFKLPYFHPLWQKEFVTCIFHRTVTNVGSPVSSYKAIVIAATGVQVRVKPNVLSLKSLGRKQSFSATVTTNIAQTVLSSSLVWDDGVHNVRSPIVAYATSWTLQCNLRYVYFVSKLRTRWCCV</sequence>
<evidence type="ECO:0000259" key="3">
    <source>
        <dbReference type="Pfam" id="PF17766"/>
    </source>
</evidence>
<comment type="caution">
    <text evidence="4">The sequence shown here is derived from an EMBL/GenBank/DDBJ whole genome shotgun (WGS) entry which is preliminary data.</text>
</comment>
<evidence type="ECO:0000313" key="5">
    <source>
        <dbReference type="Proteomes" id="UP001370490"/>
    </source>
</evidence>
<dbReference type="InterPro" id="IPR041469">
    <property type="entry name" value="Subtilisin-like_FN3"/>
</dbReference>
<dbReference type="Proteomes" id="UP001370490">
    <property type="component" value="Unassembled WGS sequence"/>
</dbReference>
<organism evidence="4 5">
    <name type="scientific">Dillenia turbinata</name>
    <dbReference type="NCBI Taxonomy" id="194707"/>
    <lineage>
        <taxon>Eukaryota</taxon>
        <taxon>Viridiplantae</taxon>
        <taxon>Streptophyta</taxon>
        <taxon>Embryophyta</taxon>
        <taxon>Tracheophyta</taxon>
        <taxon>Spermatophyta</taxon>
        <taxon>Magnoliopsida</taxon>
        <taxon>eudicotyledons</taxon>
        <taxon>Gunneridae</taxon>
        <taxon>Pentapetalae</taxon>
        <taxon>Dilleniales</taxon>
        <taxon>Dilleniaceae</taxon>
        <taxon>Dillenia</taxon>
    </lineage>
</organism>
<keyword evidence="2" id="KW-0732">Signal</keyword>
<feature type="domain" description="Subtilisin-like protease fibronectin type-III" evidence="3">
    <location>
        <begin position="86"/>
        <end position="164"/>
    </location>
</feature>
<evidence type="ECO:0000256" key="2">
    <source>
        <dbReference type="ARBA" id="ARBA00022729"/>
    </source>
</evidence>
<keyword evidence="4" id="KW-0645">Protease</keyword>
<dbReference type="Gene3D" id="2.60.40.2310">
    <property type="match status" value="1"/>
</dbReference>
<proteinExistence type="inferred from homology"/>
<dbReference type="EMBL" id="JBAMMX010000009">
    <property type="protein sequence ID" value="KAK6933089.1"/>
    <property type="molecule type" value="Genomic_DNA"/>
</dbReference>